<dbReference type="InterPro" id="IPR011006">
    <property type="entry name" value="CheY-like_superfamily"/>
</dbReference>
<protein>
    <submittedName>
        <fullName evidence="5">Response regulator</fullName>
    </submittedName>
</protein>
<dbReference type="SMART" id="SM00448">
    <property type="entry name" value="REC"/>
    <property type="match status" value="1"/>
</dbReference>
<name>A0ABV9QI47_9BURK</name>
<feature type="modified residue" description="4-aspartylphosphate" evidence="1">
    <location>
        <position position="69"/>
    </location>
</feature>
<evidence type="ECO:0000256" key="2">
    <source>
        <dbReference type="SAM" id="MobiDB-lite"/>
    </source>
</evidence>
<dbReference type="PROSITE" id="PS50110">
    <property type="entry name" value="RESPONSE_REGULATORY"/>
    <property type="match status" value="1"/>
</dbReference>
<keyword evidence="6" id="KW-1185">Reference proteome</keyword>
<sequence>MEAASVTPLPPQRPERPLPVVLVVDDTPDNLALMAELLKERYSVKVAANGERALKIAQARPAPDLVLLDIMMPGMDGYEVCRQLKAQETTCDIPVIFLTARADTEDERKGFALGAVDYITKPVSPPILLARVQTHLALKATADFLRDKSAYLEREVALRTLEVQAIQDVTIMAMTSLAETRDDETGNHIRRTQLYVKALAERLRTQPRFEAQLNERMIELFYKSAPLHDIGKIGVPDAILLKPGKLTAEEFGTMQRHASLGRRAIEGAERRLGMRVPFLRIAKDMAYSHHEHWDGGGYPEGLVGEDIPLAGRLMALADVYDALVHPRIYRPEPFTHEQACTMLLRGRGTQFDPEVVDAFIDIAQDFQRIARNYPDESSTPAARTGRNNQPRQASHRHSDPLSGANTPV</sequence>
<feature type="domain" description="HD-GYP" evidence="4">
    <location>
        <begin position="163"/>
        <end position="375"/>
    </location>
</feature>
<accession>A0ABV9QI47</accession>
<dbReference type="PANTHER" id="PTHR45228">
    <property type="entry name" value="CYCLIC DI-GMP PHOSPHODIESTERASE TM_0186-RELATED"/>
    <property type="match status" value="1"/>
</dbReference>
<dbReference type="RefSeq" id="WP_382432633.1">
    <property type="nucleotide sequence ID" value="NZ_JBHSHJ010000007.1"/>
</dbReference>
<comment type="caution">
    <text evidence="5">The sequence shown here is derived from an EMBL/GenBank/DDBJ whole genome shotgun (WGS) entry which is preliminary data.</text>
</comment>
<dbReference type="Gene3D" id="3.40.50.2300">
    <property type="match status" value="1"/>
</dbReference>
<dbReference type="SMART" id="SM00471">
    <property type="entry name" value="HDc"/>
    <property type="match status" value="1"/>
</dbReference>
<dbReference type="CDD" id="cd00077">
    <property type="entry name" value="HDc"/>
    <property type="match status" value="1"/>
</dbReference>
<dbReference type="InterPro" id="IPR037522">
    <property type="entry name" value="HD_GYP_dom"/>
</dbReference>
<dbReference type="PANTHER" id="PTHR45228:SF5">
    <property type="entry name" value="CYCLIC DI-GMP PHOSPHODIESTERASE VC_1348-RELATED"/>
    <property type="match status" value="1"/>
</dbReference>
<evidence type="ECO:0000313" key="5">
    <source>
        <dbReference type="EMBL" id="MFC4789342.1"/>
    </source>
</evidence>
<dbReference type="Pfam" id="PF13487">
    <property type="entry name" value="HD_5"/>
    <property type="match status" value="1"/>
</dbReference>
<evidence type="ECO:0000259" key="3">
    <source>
        <dbReference type="PROSITE" id="PS50110"/>
    </source>
</evidence>
<reference evidence="6" key="1">
    <citation type="journal article" date="2019" name="Int. J. Syst. Evol. Microbiol.">
        <title>The Global Catalogue of Microorganisms (GCM) 10K type strain sequencing project: providing services to taxonomists for standard genome sequencing and annotation.</title>
        <authorList>
            <consortium name="The Broad Institute Genomics Platform"/>
            <consortium name="The Broad Institute Genome Sequencing Center for Infectious Disease"/>
            <person name="Wu L."/>
            <person name="Ma J."/>
        </authorList>
    </citation>
    <scope>NUCLEOTIDE SEQUENCE [LARGE SCALE GENOMIC DNA]</scope>
    <source>
        <strain evidence="6">CCUG 49452</strain>
    </source>
</reference>
<dbReference type="CDD" id="cd19920">
    <property type="entry name" value="REC_PA4781-like"/>
    <property type="match status" value="1"/>
</dbReference>
<feature type="region of interest" description="Disordered" evidence="2">
    <location>
        <begin position="373"/>
        <end position="408"/>
    </location>
</feature>
<evidence type="ECO:0000313" key="6">
    <source>
        <dbReference type="Proteomes" id="UP001596001"/>
    </source>
</evidence>
<dbReference type="Pfam" id="PF00072">
    <property type="entry name" value="Response_reg"/>
    <property type="match status" value="1"/>
</dbReference>
<evidence type="ECO:0000256" key="1">
    <source>
        <dbReference type="PROSITE-ProRule" id="PRU00169"/>
    </source>
</evidence>
<dbReference type="InterPro" id="IPR003607">
    <property type="entry name" value="HD/PDEase_dom"/>
</dbReference>
<keyword evidence="1" id="KW-0597">Phosphoprotein</keyword>
<feature type="domain" description="Response regulatory" evidence="3">
    <location>
        <begin position="20"/>
        <end position="136"/>
    </location>
</feature>
<dbReference type="Proteomes" id="UP001596001">
    <property type="component" value="Unassembled WGS sequence"/>
</dbReference>
<dbReference type="PROSITE" id="PS51832">
    <property type="entry name" value="HD_GYP"/>
    <property type="match status" value="1"/>
</dbReference>
<dbReference type="SUPFAM" id="SSF109604">
    <property type="entry name" value="HD-domain/PDEase-like"/>
    <property type="match status" value="1"/>
</dbReference>
<dbReference type="InterPro" id="IPR001789">
    <property type="entry name" value="Sig_transdc_resp-reg_receiver"/>
</dbReference>
<proteinExistence type="predicted"/>
<evidence type="ECO:0000259" key="4">
    <source>
        <dbReference type="PROSITE" id="PS51832"/>
    </source>
</evidence>
<feature type="compositionally biased region" description="Polar residues" evidence="2">
    <location>
        <begin position="375"/>
        <end position="392"/>
    </location>
</feature>
<dbReference type="InterPro" id="IPR052020">
    <property type="entry name" value="Cyclic_di-GMP/3'3'-cGAMP_PDE"/>
</dbReference>
<dbReference type="EMBL" id="JBHSHJ010000007">
    <property type="protein sequence ID" value="MFC4789342.1"/>
    <property type="molecule type" value="Genomic_DNA"/>
</dbReference>
<dbReference type="SUPFAM" id="SSF52172">
    <property type="entry name" value="CheY-like"/>
    <property type="match status" value="1"/>
</dbReference>
<organism evidence="5 6">
    <name type="scientific">Giesbergeria sinuosa</name>
    <dbReference type="NCBI Taxonomy" id="80883"/>
    <lineage>
        <taxon>Bacteria</taxon>
        <taxon>Pseudomonadati</taxon>
        <taxon>Pseudomonadota</taxon>
        <taxon>Betaproteobacteria</taxon>
        <taxon>Burkholderiales</taxon>
        <taxon>Comamonadaceae</taxon>
        <taxon>Giesbergeria</taxon>
    </lineage>
</organism>
<dbReference type="Gene3D" id="1.10.3210.10">
    <property type="entry name" value="Hypothetical protein af1432"/>
    <property type="match status" value="1"/>
</dbReference>
<gene>
    <name evidence="5" type="ORF">ACFO6X_10170</name>
</gene>